<proteinExistence type="predicted"/>
<evidence type="ECO:0008006" key="10">
    <source>
        <dbReference type="Google" id="ProtNLM"/>
    </source>
</evidence>
<reference evidence="6 7" key="1">
    <citation type="journal article" date="2019" name="Nat. Med.">
        <title>A library of human gut bacterial isolates paired with longitudinal multiomics data enables mechanistic microbiome research.</title>
        <authorList>
            <person name="Poyet M."/>
            <person name="Groussin M."/>
            <person name="Gibbons S.M."/>
            <person name="Avila-Pacheco J."/>
            <person name="Jiang X."/>
            <person name="Kearney S.M."/>
            <person name="Perrotta A.R."/>
            <person name="Berdy B."/>
            <person name="Zhao S."/>
            <person name="Lieberman T.D."/>
            <person name="Swanson P.K."/>
            <person name="Smith M."/>
            <person name="Roesemann S."/>
            <person name="Alexander J.E."/>
            <person name="Rich S.A."/>
            <person name="Livny J."/>
            <person name="Vlamakis H."/>
            <person name="Clish C."/>
            <person name="Bullock K."/>
            <person name="Deik A."/>
            <person name="Scott J."/>
            <person name="Pierce K.A."/>
            <person name="Xavier R.J."/>
            <person name="Alm E.J."/>
        </authorList>
    </citation>
    <scope>NUCLEOTIDE SEQUENCE [LARGE SCALE GENOMIC DNA]</scope>
    <source>
        <strain evidence="4 6">BIOML-A82</strain>
        <strain evidence="3 7">BIOML-A85</strain>
        <strain evidence="2 8">BIOML-A93</strain>
    </source>
</reference>
<feature type="transmembrane region" description="Helical" evidence="1">
    <location>
        <begin position="235"/>
        <end position="251"/>
    </location>
</feature>
<dbReference type="EMBL" id="WDAG01000004">
    <property type="protein sequence ID" value="KAB6662068.1"/>
    <property type="molecule type" value="Genomic_DNA"/>
</dbReference>
<dbReference type="AlphaFoldDB" id="A0A6I1BHX7"/>
<dbReference type="Proteomes" id="UP000555193">
    <property type="component" value="Unassembled WGS sequence"/>
</dbReference>
<evidence type="ECO:0000313" key="2">
    <source>
        <dbReference type="EMBL" id="KAB6662068.1"/>
    </source>
</evidence>
<dbReference type="Proteomes" id="UP000437380">
    <property type="component" value="Unassembled WGS sequence"/>
</dbReference>
<feature type="transmembrane region" description="Helical" evidence="1">
    <location>
        <begin position="40"/>
        <end position="58"/>
    </location>
</feature>
<accession>A0A6I1BHX7</accession>
<feature type="transmembrane region" description="Helical" evidence="1">
    <location>
        <begin position="167"/>
        <end position="185"/>
    </location>
</feature>
<dbReference type="EMBL" id="WCZV01000021">
    <property type="protein sequence ID" value="KAB6698202.1"/>
    <property type="molecule type" value="Genomic_DNA"/>
</dbReference>
<name>A0A6I1BHX7_PHOVU</name>
<feature type="transmembrane region" description="Helical" evidence="1">
    <location>
        <begin position="12"/>
        <end position="28"/>
    </location>
</feature>
<evidence type="ECO:0000313" key="5">
    <source>
        <dbReference type="EMBL" id="NMW36376.1"/>
    </source>
</evidence>
<gene>
    <name evidence="4" type="ORF">GAY17_15290</name>
    <name evidence="2" type="ORF">GAZ76_05100</name>
    <name evidence="3" type="ORF">GAZ92_14680</name>
    <name evidence="5" type="ORF">HKQ54_09550</name>
</gene>
<reference evidence="5 9" key="2">
    <citation type="submission" date="2020-04" db="EMBL/GenBank/DDBJ databases">
        <title>A novel gut-associated lysogenic phage, Bacteroides phage BV01, alters the host transcriptome and bile acid metabolism in Bacteroides vulgatus.</title>
        <authorList>
            <person name="Campbell D.E."/>
            <person name="Ly L."/>
            <person name="Ridlon J.M."/>
            <person name="Hsiao A."/>
            <person name="Degnan P.H."/>
        </authorList>
    </citation>
    <scope>NUCLEOTIDE SEQUENCE [LARGE SCALE GENOMIC DNA]</scope>
    <source>
        <strain evidence="5 9">VPI-4506</strain>
    </source>
</reference>
<dbReference type="RefSeq" id="WP_117710028.1">
    <property type="nucleotide sequence ID" value="NZ_CP072234.1"/>
</dbReference>
<protein>
    <recommendedName>
        <fullName evidence="10">WbuO protein</fullName>
    </recommendedName>
</protein>
<dbReference type="Proteomes" id="UP000470952">
    <property type="component" value="Unassembled WGS sequence"/>
</dbReference>
<evidence type="ECO:0000313" key="6">
    <source>
        <dbReference type="Proteomes" id="UP000437380"/>
    </source>
</evidence>
<evidence type="ECO:0000313" key="9">
    <source>
        <dbReference type="Proteomes" id="UP000555193"/>
    </source>
</evidence>
<organism evidence="3 7">
    <name type="scientific">Phocaeicola vulgatus</name>
    <name type="common">Bacteroides vulgatus</name>
    <dbReference type="NCBI Taxonomy" id="821"/>
    <lineage>
        <taxon>Bacteria</taxon>
        <taxon>Pseudomonadati</taxon>
        <taxon>Bacteroidota</taxon>
        <taxon>Bacteroidia</taxon>
        <taxon>Bacteroidales</taxon>
        <taxon>Bacteroidaceae</taxon>
        <taxon>Phocaeicola</taxon>
    </lineage>
</organism>
<evidence type="ECO:0000313" key="8">
    <source>
        <dbReference type="Proteomes" id="UP000470952"/>
    </source>
</evidence>
<evidence type="ECO:0000313" key="4">
    <source>
        <dbReference type="EMBL" id="KAB6698202.1"/>
    </source>
</evidence>
<keyword evidence="1" id="KW-1133">Transmembrane helix</keyword>
<dbReference type="EMBL" id="WCZY01000021">
    <property type="protein sequence ID" value="KAB6690843.1"/>
    <property type="molecule type" value="Genomic_DNA"/>
</dbReference>
<dbReference type="EMBL" id="JABDSH010000074">
    <property type="protein sequence ID" value="NMW36376.1"/>
    <property type="molecule type" value="Genomic_DNA"/>
</dbReference>
<dbReference type="Proteomes" id="UP000470777">
    <property type="component" value="Unassembled WGS sequence"/>
</dbReference>
<feature type="transmembrane region" description="Helical" evidence="1">
    <location>
        <begin position="257"/>
        <end position="275"/>
    </location>
</feature>
<sequence>MDKVNSAKEMGSIYAGVLMFYVPVLYAIRTRFLKRTKLGIFFWLAEYLFPVLLSFLLANIEPISISQMLLSVACVYCFYEIGYIQNDCETIKKEESPTLRLSEDELKIYERNKWNIYMTRGVLGILFSMYYIQQGIPSCTLLPVLWGIIPLYLLYNSMRNRLNQYLVLFLMIYRYGVPFLLYTHFSWNCYLLLLIIISYPIPTFIQICAKEKRGRCEKWALFFVGSYNKRELFRLKFYLLLIVGVGVLAFLNQVHLYYVILPIYFFLFRIGSYSMRKIL</sequence>
<feature type="transmembrane region" description="Helical" evidence="1">
    <location>
        <begin position="191"/>
        <end position="209"/>
    </location>
</feature>
<evidence type="ECO:0000313" key="3">
    <source>
        <dbReference type="EMBL" id="KAB6690843.1"/>
    </source>
</evidence>
<feature type="transmembrane region" description="Helical" evidence="1">
    <location>
        <begin position="138"/>
        <end position="155"/>
    </location>
</feature>
<comment type="caution">
    <text evidence="3">The sequence shown here is derived from an EMBL/GenBank/DDBJ whole genome shotgun (WGS) entry which is preliminary data.</text>
</comment>
<keyword evidence="1" id="KW-0812">Transmembrane</keyword>
<evidence type="ECO:0000313" key="7">
    <source>
        <dbReference type="Proteomes" id="UP000470777"/>
    </source>
</evidence>
<evidence type="ECO:0000256" key="1">
    <source>
        <dbReference type="SAM" id="Phobius"/>
    </source>
</evidence>
<keyword evidence="1" id="KW-0472">Membrane</keyword>